<feature type="signal peptide" evidence="2">
    <location>
        <begin position="1"/>
        <end position="27"/>
    </location>
</feature>
<organism evidence="3 4">
    <name type="scientific">Salix suchowensis</name>
    <dbReference type="NCBI Taxonomy" id="1278906"/>
    <lineage>
        <taxon>Eukaryota</taxon>
        <taxon>Viridiplantae</taxon>
        <taxon>Streptophyta</taxon>
        <taxon>Embryophyta</taxon>
        <taxon>Tracheophyta</taxon>
        <taxon>Spermatophyta</taxon>
        <taxon>Magnoliopsida</taxon>
        <taxon>eudicotyledons</taxon>
        <taxon>Gunneridae</taxon>
        <taxon>Pentapetalae</taxon>
        <taxon>rosids</taxon>
        <taxon>fabids</taxon>
        <taxon>Malpighiales</taxon>
        <taxon>Salicaceae</taxon>
        <taxon>Saliceae</taxon>
        <taxon>Salix</taxon>
    </lineage>
</organism>
<name>A0ABQ9AYB8_9ROSI</name>
<reference evidence="3" key="2">
    <citation type="journal article" date="2023" name="Int. J. Mol. Sci.">
        <title>De Novo Assembly and Annotation of 11 Diverse Shrub Willow (Salix) Genomes Reveals Novel Gene Organization in Sex-Linked Regions.</title>
        <authorList>
            <person name="Hyden B."/>
            <person name="Feng K."/>
            <person name="Yates T.B."/>
            <person name="Jawdy S."/>
            <person name="Cereghino C."/>
            <person name="Smart L.B."/>
            <person name="Muchero W."/>
        </authorList>
    </citation>
    <scope>NUCLEOTIDE SEQUENCE</scope>
    <source>
        <tissue evidence="3">Shoot tip</tissue>
    </source>
</reference>
<evidence type="ECO:0000256" key="2">
    <source>
        <dbReference type="SAM" id="SignalP"/>
    </source>
</evidence>
<keyword evidence="2" id="KW-0732">Signal</keyword>
<protein>
    <submittedName>
        <fullName evidence="3">Uncharacterized protein</fullName>
    </submittedName>
</protein>
<feature type="chain" id="PRO_5045206428" evidence="2">
    <location>
        <begin position="28"/>
        <end position="118"/>
    </location>
</feature>
<comment type="caution">
    <text evidence="3">The sequence shown here is derived from an EMBL/GenBank/DDBJ whole genome shotgun (WGS) entry which is preliminary data.</text>
</comment>
<feature type="region of interest" description="Disordered" evidence="1">
    <location>
        <begin position="57"/>
        <end position="118"/>
    </location>
</feature>
<dbReference type="PROSITE" id="PS51257">
    <property type="entry name" value="PROKAR_LIPOPROTEIN"/>
    <property type="match status" value="1"/>
</dbReference>
<accession>A0ABQ9AYB8</accession>
<keyword evidence="4" id="KW-1185">Reference proteome</keyword>
<proteinExistence type="predicted"/>
<dbReference type="Proteomes" id="UP001141253">
    <property type="component" value="Chromosome 13"/>
</dbReference>
<feature type="compositionally biased region" description="Gly residues" evidence="1">
    <location>
        <begin position="58"/>
        <end position="83"/>
    </location>
</feature>
<gene>
    <name evidence="3" type="ORF">OIU77_004749</name>
</gene>
<reference evidence="3" key="1">
    <citation type="submission" date="2022-10" db="EMBL/GenBank/DDBJ databases">
        <authorList>
            <person name="Hyden B.L."/>
            <person name="Feng K."/>
            <person name="Yates T."/>
            <person name="Jawdy S."/>
            <person name="Smart L.B."/>
            <person name="Muchero W."/>
        </authorList>
    </citation>
    <scope>NUCLEOTIDE SEQUENCE</scope>
    <source>
        <tissue evidence="3">Shoot tip</tissue>
    </source>
</reference>
<feature type="compositionally biased region" description="Gly residues" evidence="1">
    <location>
        <begin position="92"/>
        <end position="101"/>
    </location>
</feature>
<dbReference type="EMBL" id="JAPFFI010000015">
    <property type="protein sequence ID" value="KAJ6360789.1"/>
    <property type="molecule type" value="Genomic_DNA"/>
</dbReference>
<evidence type="ECO:0000256" key="1">
    <source>
        <dbReference type="SAM" id="MobiDB-lite"/>
    </source>
</evidence>
<evidence type="ECO:0000313" key="3">
    <source>
        <dbReference type="EMBL" id="KAJ6360789.1"/>
    </source>
</evidence>
<sequence length="118" mass="10731">MQLAGSRCCRLVDVVVPLSVLVLGCSGSRAGCSCAAGPRATNSIAGGSCAGDSVPRAGGSGPRVGGSGSRVGGSCAGGSGPPAGGSCTAGPRAGGSCAGGPGPGPAASSRSLAICSRR</sequence>
<evidence type="ECO:0000313" key="4">
    <source>
        <dbReference type="Proteomes" id="UP001141253"/>
    </source>
</evidence>